<dbReference type="InterPro" id="IPR002293">
    <property type="entry name" value="AA/rel_permease1"/>
</dbReference>
<keyword evidence="2" id="KW-0813">Transport</keyword>
<dbReference type="Gene3D" id="1.20.1740.10">
    <property type="entry name" value="Amino acid/polyamine transporter I"/>
    <property type="match status" value="1"/>
</dbReference>
<dbReference type="PANTHER" id="PTHR45649:SF26">
    <property type="entry name" value="OS04G0435100 PROTEIN"/>
    <property type="match status" value="1"/>
</dbReference>
<gene>
    <name evidence="7" type="ORF">L4923_07190</name>
</gene>
<comment type="subcellular location">
    <subcellularLocation>
        <location evidence="1">Membrane</location>
        <topology evidence="1">Multi-pass membrane protein</topology>
    </subcellularLocation>
</comment>
<reference evidence="7 8" key="1">
    <citation type="submission" date="2022-02" db="EMBL/GenBank/DDBJ databases">
        <title>Draft genome sequence of Mezorhizobium retamae strain IRAMC:0171 isolated from Retama raetam nodules.</title>
        <authorList>
            <person name="Bengaied R."/>
            <person name="Sbissi I."/>
            <person name="Huber K."/>
            <person name="Ghodbane F."/>
            <person name="Nouioui I."/>
            <person name="Tarhouni M."/>
            <person name="Gtari M."/>
        </authorList>
    </citation>
    <scope>NUCLEOTIDE SEQUENCE [LARGE SCALE GENOMIC DNA]</scope>
    <source>
        <strain evidence="7 8">IRAMC:0171</strain>
    </source>
</reference>
<keyword evidence="3 6" id="KW-0812">Transmembrane</keyword>
<evidence type="ECO:0000256" key="1">
    <source>
        <dbReference type="ARBA" id="ARBA00004141"/>
    </source>
</evidence>
<dbReference type="RefSeq" id="WP_239363098.1">
    <property type="nucleotide sequence ID" value="NZ_JAKREW010000004.1"/>
</dbReference>
<feature type="transmembrane region" description="Helical" evidence="6">
    <location>
        <begin position="398"/>
        <end position="425"/>
    </location>
</feature>
<dbReference type="PANTHER" id="PTHR45649">
    <property type="entry name" value="AMINO-ACID PERMEASE BAT1"/>
    <property type="match status" value="1"/>
</dbReference>
<accession>A0ABS9QBP2</accession>
<feature type="transmembrane region" description="Helical" evidence="6">
    <location>
        <begin position="184"/>
        <end position="210"/>
    </location>
</feature>
<feature type="transmembrane region" description="Helical" evidence="6">
    <location>
        <begin position="367"/>
        <end position="386"/>
    </location>
</feature>
<evidence type="ECO:0000256" key="4">
    <source>
        <dbReference type="ARBA" id="ARBA00022989"/>
    </source>
</evidence>
<feature type="transmembrane region" description="Helical" evidence="6">
    <location>
        <begin position="112"/>
        <end position="137"/>
    </location>
</feature>
<name>A0ABS9QBP2_9HYPH</name>
<evidence type="ECO:0000256" key="3">
    <source>
        <dbReference type="ARBA" id="ARBA00022692"/>
    </source>
</evidence>
<feature type="transmembrane region" description="Helical" evidence="6">
    <location>
        <begin position="67"/>
        <end position="91"/>
    </location>
</feature>
<feature type="transmembrane region" description="Helical" evidence="6">
    <location>
        <begin position="37"/>
        <end position="55"/>
    </location>
</feature>
<feature type="transmembrane region" description="Helical" evidence="6">
    <location>
        <begin position="230"/>
        <end position="248"/>
    </location>
</feature>
<feature type="transmembrane region" description="Helical" evidence="6">
    <location>
        <begin position="469"/>
        <end position="487"/>
    </location>
</feature>
<dbReference type="Proteomes" id="UP001201701">
    <property type="component" value="Unassembled WGS sequence"/>
</dbReference>
<keyword evidence="5 6" id="KW-0472">Membrane</keyword>
<keyword evidence="8" id="KW-1185">Reference proteome</keyword>
<feature type="transmembrane region" description="Helical" evidence="6">
    <location>
        <begin position="320"/>
        <end position="347"/>
    </location>
</feature>
<feature type="transmembrane region" description="Helical" evidence="6">
    <location>
        <begin position="445"/>
        <end position="462"/>
    </location>
</feature>
<dbReference type="PIRSF" id="PIRSF006060">
    <property type="entry name" value="AA_transporter"/>
    <property type="match status" value="1"/>
</dbReference>
<keyword evidence="4 6" id="KW-1133">Transmembrane helix</keyword>
<comment type="caution">
    <text evidence="7">The sequence shown here is derived from an EMBL/GenBank/DDBJ whole genome shotgun (WGS) entry which is preliminary data.</text>
</comment>
<evidence type="ECO:0000313" key="7">
    <source>
        <dbReference type="EMBL" id="MCG7504805.1"/>
    </source>
</evidence>
<evidence type="ECO:0000256" key="2">
    <source>
        <dbReference type="ARBA" id="ARBA00022448"/>
    </source>
</evidence>
<evidence type="ECO:0000313" key="8">
    <source>
        <dbReference type="Proteomes" id="UP001201701"/>
    </source>
</evidence>
<dbReference type="Pfam" id="PF13520">
    <property type="entry name" value="AA_permease_2"/>
    <property type="match status" value="1"/>
</dbReference>
<evidence type="ECO:0000256" key="6">
    <source>
        <dbReference type="SAM" id="Phobius"/>
    </source>
</evidence>
<protein>
    <submittedName>
        <fullName evidence="7">Amino acid permease</fullName>
    </submittedName>
</protein>
<proteinExistence type="predicted"/>
<feature type="transmembrane region" description="Helical" evidence="6">
    <location>
        <begin position="149"/>
        <end position="172"/>
    </location>
</feature>
<evidence type="ECO:0000256" key="5">
    <source>
        <dbReference type="ARBA" id="ARBA00023136"/>
    </source>
</evidence>
<sequence>MAAPDYTEHEKSEDVKVLHSMGYAQELQRSMSRFSNFAISFSIICILSGGINSFAQAISSIGGAGAGIGWIVGCLISGMFALSMAQIASAFPTAGGLYHWASILGNRFTGWLTAWLNLLGLITVLGAINIGTAFFFQGTFGSWVGMDTSAGHIVAFVALITVIQALFNHLGIKVTTFLTDISGYIIFATTAVLVLACLYFAPAIDISRLWTFTNYSGDAGGGVFPQSDSMGYLFLLCLLLPVYTITGYDASAHTSEETKGAALSVPKGIVSAVLWSSLVGWIMICAITLAIPDMAVAAKQGWGMFFGTMDAILPAGLKNIIYFLIFITQLLCGLATVTSASRMLFAFSRDDGMPVGSKALSTVSPKYRTPVTAIWTAAILEIVYVFAAQFVSIGGTNLYTIVVNSTLVFLFLSFTIPLVLAMFAYGTAKWPNPGPWAMSGGLYKLVTFLSVVGMAVIFYIAIQPPNDKVLWIVIGFVLLAAILWFAVEKNRFQGPPIGDEIAKRKAIIAAAERAVGETGGAH</sequence>
<organism evidence="7 8">
    <name type="scientific">Mesorhizobium retamae</name>
    <dbReference type="NCBI Taxonomy" id="2912854"/>
    <lineage>
        <taxon>Bacteria</taxon>
        <taxon>Pseudomonadati</taxon>
        <taxon>Pseudomonadota</taxon>
        <taxon>Alphaproteobacteria</taxon>
        <taxon>Hyphomicrobiales</taxon>
        <taxon>Phyllobacteriaceae</taxon>
        <taxon>Mesorhizobium</taxon>
    </lineage>
</organism>
<dbReference type="EMBL" id="JAKREW010000004">
    <property type="protein sequence ID" value="MCG7504805.1"/>
    <property type="molecule type" value="Genomic_DNA"/>
</dbReference>
<feature type="transmembrane region" description="Helical" evidence="6">
    <location>
        <begin position="269"/>
        <end position="291"/>
    </location>
</feature>